<comment type="caution">
    <text evidence="2">The sequence shown here is derived from an EMBL/GenBank/DDBJ whole genome shotgun (WGS) entry which is preliminary data.</text>
</comment>
<evidence type="ECO:0000259" key="1">
    <source>
        <dbReference type="Pfam" id="PF12705"/>
    </source>
</evidence>
<dbReference type="Proteomes" id="UP001207930">
    <property type="component" value="Unassembled WGS sequence"/>
</dbReference>
<accession>A0ABT3FT04</accession>
<reference evidence="2 3" key="1">
    <citation type="submission" date="2022-10" db="EMBL/GenBank/DDBJ databases">
        <title>Luteolibacter flavescens strain MCCC 1K03193, whole genome shotgun sequencing project.</title>
        <authorList>
            <person name="Zhao G."/>
            <person name="Shen L."/>
        </authorList>
    </citation>
    <scope>NUCLEOTIDE SEQUENCE [LARGE SCALE GENOMIC DNA]</scope>
    <source>
        <strain evidence="2 3">MCCC 1K03193</strain>
    </source>
</reference>
<protein>
    <submittedName>
        <fullName evidence="2">PD-(D/E)XK nuclease family protein</fullName>
    </submittedName>
</protein>
<sequence length="386" mass="43537">MPLSVRPPIQALPSYSLTSDLLGFLRCGLQYRYTRIGNLPSSHPVQLWFGQFIHAVLEESYRQMKEGKKPVPPWPQADLVEIMDRIDRRLAARNIRCWNKDSEVLGRARATAAVNELGPVLFPLINQAEVRVRGARPLPDAVKKLISRDIERYEMLGVIDVVTEIELFKNPKLRGNKLLELVVEDLPKAPPPEFEVIVDYKGMKRPDLDPKGTSFKEIYDWQVHTYAHLRGLLTTKDVIAGVLVYLNELVPTKTDFFALRKACKARSRDVLLPKPGSADEDTLLNWKAKHDGDEPPLLSFDFRLSRAIRVVPINEDSIQKSLAAFDKTVGEIEVCIANEAKATTKKLMSSWPRNSSHEPTCEACDSKTYCPDYGAITCPRVPGVKP</sequence>
<dbReference type="InterPro" id="IPR038726">
    <property type="entry name" value="PDDEXK_AddAB-type"/>
</dbReference>
<evidence type="ECO:0000313" key="3">
    <source>
        <dbReference type="Proteomes" id="UP001207930"/>
    </source>
</evidence>
<proteinExistence type="predicted"/>
<organism evidence="2 3">
    <name type="scientific">Luteolibacter flavescens</name>
    <dbReference type="NCBI Taxonomy" id="1859460"/>
    <lineage>
        <taxon>Bacteria</taxon>
        <taxon>Pseudomonadati</taxon>
        <taxon>Verrucomicrobiota</taxon>
        <taxon>Verrucomicrobiia</taxon>
        <taxon>Verrucomicrobiales</taxon>
        <taxon>Verrucomicrobiaceae</taxon>
        <taxon>Luteolibacter</taxon>
    </lineage>
</organism>
<keyword evidence="3" id="KW-1185">Reference proteome</keyword>
<name>A0ABT3FT04_9BACT</name>
<feature type="domain" description="PD-(D/E)XK endonuclease-like" evidence="1">
    <location>
        <begin position="20"/>
        <end position="100"/>
    </location>
</feature>
<dbReference type="RefSeq" id="WP_264502676.1">
    <property type="nucleotide sequence ID" value="NZ_JAPDDS010000011.1"/>
</dbReference>
<dbReference type="Pfam" id="PF12705">
    <property type="entry name" value="PDDEXK_1"/>
    <property type="match status" value="1"/>
</dbReference>
<dbReference type="EMBL" id="JAPDDS010000011">
    <property type="protein sequence ID" value="MCW1886721.1"/>
    <property type="molecule type" value="Genomic_DNA"/>
</dbReference>
<evidence type="ECO:0000313" key="2">
    <source>
        <dbReference type="EMBL" id="MCW1886721.1"/>
    </source>
</evidence>
<gene>
    <name evidence="2" type="ORF">OKA04_18425</name>
</gene>